<dbReference type="EMBL" id="LJZR01000052">
    <property type="protein sequence ID" value="KPQ32589.1"/>
    <property type="molecule type" value="Genomic_DNA"/>
</dbReference>
<dbReference type="Gene3D" id="3.40.50.720">
    <property type="entry name" value="NAD(P)-binding Rossmann-like Domain"/>
    <property type="match status" value="1"/>
</dbReference>
<dbReference type="SMART" id="SM00829">
    <property type="entry name" value="PKS_ER"/>
    <property type="match status" value="1"/>
</dbReference>
<organism evidence="4 5">
    <name type="scientific">Phormidesmis priestleyi Ana</name>
    <dbReference type="NCBI Taxonomy" id="1666911"/>
    <lineage>
        <taxon>Bacteria</taxon>
        <taxon>Bacillati</taxon>
        <taxon>Cyanobacteriota</taxon>
        <taxon>Cyanophyceae</taxon>
        <taxon>Leptolyngbyales</taxon>
        <taxon>Leptolyngbyaceae</taxon>
        <taxon>Phormidesmis</taxon>
    </lineage>
</organism>
<evidence type="ECO:0000313" key="5">
    <source>
        <dbReference type="Proteomes" id="UP000050465"/>
    </source>
</evidence>
<sequence>MTRGSVFHMYLPKTTHAWVHKGTPCFDKPFGELLELKERPLPRLTPGSALIEVEGAPVNPSDMMFIRGQYGMKPQAGDIPGFEGCGTVLAANAGPYGWWLKGQRVSFGAQDGNGAWTRYAVVSIFSCIPVSRSLPVETAATLIVNPMTAIGLIAKARKHGTKAIVVNAAGSALGRYLFAIARWSGIEFIGLVRHAESANALREMGAKHILVTSEGDFIERFQNLSQQLDARVLLDAVAGDETALLMNAMPDRTLAIVYGQLSQGGGDGARSVRRVALDSDGLVFRKQRIEGYWLTHELHGFNGVFTPLLRARQISKLYQKGILATGPIAATSLKDLIPTMDQGVRDSKIVFLSEGLSYR</sequence>
<dbReference type="InterPro" id="IPR011032">
    <property type="entry name" value="GroES-like_sf"/>
</dbReference>
<accession>A0A0P8BFQ7</accession>
<proteinExistence type="predicted"/>
<dbReference type="InterPro" id="IPR036291">
    <property type="entry name" value="NAD(P)-bd_dom_sf"/>
</dbReference>
<dbReference type="PANTHER" id="PTHR48106">
    <property type="entry name" value="QUINONE OXIDOREDUCTASE PIG3-RELATED"/>
    <property type="match status" value="1"/>
</dbReference>
<keyword evidence="1" id="KW-0521">NADP</keyword>
<gene>
    <name evidence="4" type="ORF">HLUCCA11_21170</name>
</gene>
<evidence type="ECO:0000256" key="2">
    <source>
        <dbReference type="ARBA" id="ARBA00023002"/>
    </source>
</evidence>
<dbReference type="GO" id="GO:0016651">
    <property type="term" value="F:oxidoreductase activity, acting on NAD(P)H"/>
    <property type="evidence" value="ECO:0007669"/>
    <property type="project" value="TreeGrafter"/>
</dbReference>
<dbReference type="AlphaFoldDB" id="A0A0P8BFQ7"/>
<evidence type="ECO:0000259" key="3">
    <source>
        <dbReference type="SMART" id="SM00829"/>
    </source>
</evidence>
<dbReference type="Pfam" id="PF08240">
    <property type="entry name" value="ADH_N"/>
    <property type="match status" value="1"/>
</dbReference>
<dbReference type="STRING" id="1666911.HLUCCA11_21170"/>
<comment type="caution">
    <text evidence="4">The sequence shown here is derived from an EMBL/GenBank/DDBJ whole genome shotgun (WGS) entry which is preliminary data.</text>
</comment>
<name>A0A0P8BFQ7_9CYAN</name>
<dbReference type="Proteomes" id="UP000050465">
    <property type="component" value="Unassembled WGS sequence"/>
</dbReference>
<dbReference type="SUPFAM" id="SSF50129">
    <property type="entry name" value="GroES-like"/>
    <property type="match status" value="1"/>
</dbReference>
<reference evidence="4 5" key="1">
    <citation type="submission" date="2015-09" db="EMBL/GenBank/DDBJ databases">
        <title>Identification and resolution of microdiversity through metagenomic sequencing of parallel consortia.</title>
        <authorList>
            <person name="Nelson W.C."/>
            <person name="Romine M.F."/>
            <person name="Lindemann S.R."/>
        </authorList>
    </citation>
    <scope>NUCLEOTIDE SEQUENCE [LARGE SCALE GENOMIC DNA]</scope>
    <source>
        <strain evidence="4">Ana</strain>
    </source>
</reference>
<dbReference type="InterPro" id="IPR020843">
    <property type="entry name" value="ER"/>
</dbReference>
<keyword evidence="2" id="KW-0560">Oxidoreductase</keyword>
<dbReference type="Gene3D" id="3.90.180.10">
    <property type="entry name" value="Medium-chain alcohol dehydrogenases, catalytic domain"/>
    <property type="match status" value="1"/>
</dbReference>
<dbReference type="PANTHER" id="PTHR48106:SF18">
    <property type="entry name" value="QUINONE OXIDOREDUCTASE PIG3"/>
    <property type="match status" value="1"/>
</dbReference>
<feature type="domain" description="Enoyl reductase (ER)" evidence="3">
    <location>
        <begin position="31"/>
        <end position="351"/>
    </location>
</feature>
<dbReference type="SUPFAM" id="SSF51735">
    <property type="entry name" value="NAD(P)-binding Rossmann-fold domains"/>
    <property type="match status" value="1"/>
</dbReference>
<protein>
    <submittedName>
        <fullName evidence="4">Zn-dependent oxidoreductase</fullName>
    </submittedName>
</protein>
<dbReference type="GO" id="GO:0070402">
    <property type="term" value="F:NADPH binding"/>
    <property type="evidence" value="ECO:0007669"/>
    <property type="project" value="TreeGrafter"/>
</dbReference>
<dbReference type="InterPro" id="IPR013154">
    <property type="entry name" value="ADH-like_N"/>
</dbReference>
<evidence type="ECO:0000256" key="1">
    <source>
        <dbReference type="ARBA" id="ARBA00022857"/>
    </source>
</evidence>
<evidence type="ECO:0000313" key="4">
    <source>
        <dbReference type="EMBL" id="KPQ32589.1"/>
    </source>
</evidence>